<gene>
    <name evidence="2" type="ORF">GOB84_04470</name>
</gene>
<proteinExistence type="predicted"/>
<name>A0ABX0K7T8_9PROT</name>
<accession>A0ABX0K7T8</accession>
<feature type="domain" description="Helicase HerA central" evidence="1">
    <location>
        <begin position="6"/>
        <end position="73"/>
    </location>
</feature>
<evidence type="ECO:0000259" key="1">
    <source>
        <dbReference type="Pfam" id="PF01935"/>
    </source>
</evidence>
<dbReference type="EMBL" id="WOSW01000005">
    <property type="protein sequence ID" value="NHO31827.1"/>
    <property type="molecule type" value="Genomic_DNA"/>
</dbReference>
<dbReference type="InterPro" id="IPR002789">
    <property type="entry name" value="HerA_central"/>
</dbReference>
<dbReference type="RefSeq" id="WP_173576433.1">
    <property type="nucleotide sequence ID" value="NZ_WOSW01000005.1"/>
</dbReference>
<dbReference type="SUPFAM" id="SSF52540">
    <property type="entry name" value="P-loop containing nucleoside triphosphate hydrolases"/>
    <property type="match status" value="1"/>
</dbReference>
<dbReference type="InterPro" id="IPR008571">
    <property type="entry name" value="HerA-like"/>
</dbReference>
<dbReference type="CDD" id="cd01127">
    <property type="entry name" value="TrwB_TraG_TraD_VirD4"/>
    <property type="match status" value="1"/>
</dbReference>
<sequence>MSSSIEMGQIVGGGPAIMNLAELLATRLLVQGNSGSGKSHLLRRLLEQTGNLVQQAIIDPEGDFVSLAEAYSHLVIDAAEHTEAALQAAGERMRVHRASVVLNLEGLDADLQMRRAAAFLGGMFDVPRAHWYPVLVIVDEAQLFAPASAGEVSDEARRASLGAMTNLMCRGRKRGLAGVIATQRLAKLAKNVAAEASNFLMGRTFLDIDMARAADLLGMERRQAEAFRDLQRGNFVALGPAISRRPMTIRVGDVHTESRSAGPVLAPFSPPTEQVADLILAPLPEPELIARPRRTAPPPPDLLTQLASHGETLSDAESRPEDPIDPAERRQQLAALLREVLDEDDGGFRPPASLYQDFLVRCRIAGLGREALDMRSFRRALATARSGTTPEAAETPEWQEAEAIASTLPEDMQPVFLTLARAALDGKTCPPDRDIARIYGTHSTGRARRMLGWLEEQNIIVLRLDGAGRRRAAIIGPGWETLPGDPGL</sequence>
<protein>
    <submittedName>
        <fullName evidence="2">DUF87 domain-containing protein</fullName>
    </submittedName>
</protein>
<evidence type="ECO:0000313" key="2">
    <source>
        <dbReference type="EMBL" id="NHO31827.1"/>
    </source>
</evidence>
<dbReference type="InterPro" id="IPR027417">
    <property type="entry name" value="P-loop_NTPase"/>
</dbReference>
<dbReference type="Proteomes" id="UP000615326">
    <property type="component" value="Unassembled WGS sequence"/>
</dbReference>
<dbReference type="Gene3D" id="3.40.50.300">
    <property type="entry name" value="P-loop containing nucleotide triphosphate hydrolases"/>
    <property type="match status" value="1"/>
</dbReference>
<dbReference type="PANTHER" id="PTHR42957">
    <property type="entry name" value="HELICASE MJ1565-RELATED"/>
    <property type="match status" value="1"/>
</dbReference>
<evidence type="ECO:0000313" key="3">
    <source>
        <dbReference type="Proteomes" id="UP000615326"/>
    </source>
</evidence>
<keyword evidence="3" id="KW-1185">Reference proteome</keyword>
<comment type="caution">
    <text evidence="2">The sequence shown here is derived from an EMBL/GenBank/DDBJ whole genome shotgun (WGS) entry which is preliminary data.</text>
</comment>
<dbReference type="PIRSF" id="PIRSF034081">
    <property type="entry name" value="ATPase_Atu1862"/>
    <property type="match status" value="1"/>
</dbReference>
<dbReference type="PANTHER" id="PTHR42957:SF1">
    <property type="entry name" value="HELICASE MJ1565-RELATED"/>
    <property type="match status" value="1"/>
</dbReference>
<dbReference type="Pfam" id="PF01935">
    <property type="entry name" value="DUF87"/>
    <property type="match status" value="1"/>
</dbReference>
<dbReference type="InterPro" id="IPR014588">
    <property type="entry name" value="ATPase_Atu1862_pred"/>
</dbReference>
<organism evidence="2 3">
    <name type="scientific">Acetobacter fallax</name>
    <dbReference type="NCBI Taxonomy" id="1737473"/>
    <lineage>
        <taxon>Bacteria</taxon>
        <taxon>Pseudomonadati</taxon>
        <taxon>Pseudomonadota</taxon>
        <taxon>Alphaproteobacteria</taxon>
        <taxon>Acetobacterales</taxon>
        <taxon>Acetobacteraceae</taxon>
        <taxon>Acetobacter</taxon>
    </lineage>
</organism>
<reference evidence="2 3" key="1">
    <citation type="journal article" date="2020" name="Int. J. Syst. Evol. Microbiol.">
        <title>Novel acetic acid bacteria from cider fermentations: Acetobacter conturbans sp. nov. and Acetobacter fallax sp. nov.</title>
        <authorList>
            <person name="Sombolestani A.S."/>
            <person name="Cleenwerck I."/>
            <person name="Cnockaert M."/>
            <person name="Borremans W."/>
            <person name="Wieme A.D."/>
            <person name="De Vuyst L."/>
            <person name="Vandamme P."/>
        </authorList>
    </citation>
    <scope>NUCLEOTIDE SEQUENCE [LARGE SCALE GENOMIC DNA]</scope>
    <source>
        <strain evidence="2 3">LMG 1637</strain>
    </source>
</reference>